<accession>A0A0N1GZQ4</accession>
<dbReference type="EMBL" id="LFJN01000028">
    <property type="protein sequence ID" value="KPI36777.1"/>
    <property type="molecule type" value="Genomic_DNA"/>
</dbReference>
<reference evidence="1 2" key="1">
    <citation type="submission" date="2015-06" db="EMBL/GenBank/DDBJ databases">
        <title>Draft genome of the ant-associated black yeast Phialophora attae CBS 131958.</title>
        <authorList>
            <person name="Moreno L.F."/>
            <person name="Stielow B.J."/>
            <person name="de Hoog S."/>
            <person name="Vicente V.A."/>
            <person name="Weiss V.A."/>
            <person name="de Vries M."/>
            <person name="Cruz L.M."/>
            <person name="Souza E.M."/>
        </authorList>
    </citation>
    <scope>NUCLEOTIDE SEQUENCE [LARGE SCALE GENOMIC DNA]</scope>
    <source>
        <strain evidence="1 2">CBS 131958</strain>
    </source>
</reference>
<protein>
    <submittedName>
        <fullName evidence="1">Uncharacterized protein</fullName>
    </submittedName>
</protein>
<dbReference type="AlphaFoldDB" id="A0A0N1GZQ4"/>
<proteinExistence type="predicted"/>
<dbReference type="RefSeq" id="XP_017996740.1">
    <property type="nucleotide sequence ID" value="XM_018140715.1"/>
</dbReference>
<keyword evidence="2" id="KW-1185">Reference proteome</keyword>
<evidence type="ECO:0000313" key="1">
    <source>
        <dbReference type="EMBL" id="KPI36777.1"/>
    </source>
</evidence>
<organism evidence="1 2">
    <name type="scientific">Cyphellophora attinorum</name>
    <dbReference type="NCBI Taxonomy" id="1664694"/>
    <lineage>
        <taxon>Eukaryota</taxon>
        <taxon>Fungi</taxon>
        <taxon>Dikarya</taxon>
        <taxon>Ascomycota</taxon>
        <taxon>Pezizomycotina</taxon>
        <taxon>Eurotiomycetes</taxon>
        <taxon>Chaetothyriomycetidae</taxon>
        <taxon>Chaetothyriales</taxon>
        <taxon>Cyphellophoraceae</taxon>
        <taxon>Cyphellophora</taxon>
    </lineage>
</organism>
<dbReference type="VEuPathDB" id="FungiDB:AB675_11835"/>
<dbReference type="GeneID" id="28732596"/>
<name>A0A0N1GZQ4_9EURO</name>
<comment type="caution">
    <text evidence="1">The sequence shown here is derived from an EMBL/GenBank/DDBJ whole genome shotgun (WGS) entry which is preliminary data.</text>
</comment>
<gene>
    <name evidence="1" type="ORF">AB675_11835</name>
</gene>
<evidence type="ECO:0000313" key="2">
    <source>
        <dbReference type="Proteomes" id="UP000038010"/>
    </source>
</evidence>
<dbReference type="Proteomes" id="UP000038010">
    <property type="component" value="Unassembled WGS sequence"/>
</dbReference>
<sequence length="215" mass="25289">MNQAFAPSAGHFVDFYTAMATNQSNRLLNLPGELQTAIYKLIMPRRRIVLFLQEPDLDRYRPGHLQWLSRMMGPPSSRRGRLRRLCSVFIWYTFGAGSRAQFLRVIRLFPTCKAMYLALKPMIWDLVTVVLYADWTLAMQFWTVREKIASRNYPLRYLDIRKASARFIRKELKRLIMCFRQLKMVTILPDCKTWHMLLAIVEIGKQCGLSNAYVM</sequence>